<dbReference type="EMBL" id="JACJSK010000009">
    <property type="protein sequence ID" value="MBD2543879.1"/>
    <property type="molecule type" value="Genomic_DNA"/>
</dbReference>
<reference evidence="1 2" key="1">
    <citation type="journal article" date="2020" name="ISME J.">
        <title>Comparative genomics reveals insights into cyanobacterial evolution and habitat adaptation.</title>
        <authorList>
            <person name="Chen M.Y."/>
            <person name="Teng W.K."/>
            <person name="Zhao L."/>
            <person name="Hu C.X."/>
            <person name="Zhou Y.K."/>
            <person name="Han B.P."/>
            <person name="Song L.R."/>
            <person name="Shu W.S."/>
        </authorList>
    </citation>
    <scope>NUCLEOTIDE SEQUENCE [LARGE SCALE GENOMIC DNA]</scope>
    <source>
        <strain evidence="1 2">FACHB-1370</strain>
    </source>
</reference>
<comment type="caution">
    <text evidence="1">The sequence shown here is derived from an EMBL/GenBank/DDBJ whole genome shotgun (WGS) entry which is preliminary data.</text>
</comment>
<gene>
    <name evidence="1" type="ORF">H6G72_08485</name>
</gene>
<dbReference type="RefSeq" id="WP_156332094.1">
    <property type="nucleotide sequence ID" value="NZ_JACJSK010000009.1"/>
</dbReference>
<proteinExistence type="predicted"/>
<evidence type="ECO:0000313" key="1">
    <source>
        <dbReference type="EMBL" id="MBD2543879.1"/>
    </source>
</evidence>
<sequence>MGGEKETRFLSPQAKKPGFCGEYVGATSAFAPTVEPRKKPGFLVPKQRNRVSVVNM</sequence>
<dbReference type="Proteomes" id="UP000641954">
    <property type="component" value="Unassembled WGS sequence"/>
</dbReference>
<evidence type="ECO:0000313" key="2">
    <source>
        <dbReference type="Proteomes" id="UP000641954"/>
    </source>
</evidence>
<keyword evidence="2" id="KW-1185">Reference proteome</keyword>
<accession>A0ABR8EAJ8</accession>
<protein>
    <submittedName>
        <fullName evidence="1">Uncharacterized protein</fullName>
    </submittedName>
</protein>
<organism evidence="1 2">
    <name type="scientific">Planktothricoides raciborskii FACHB-1370</name>
    <dbReference type="NCBI Taxonomy" id="2949576"/>
    <lineage>
        <taxon>Bacteria</taxon>
        <taxon>Bacillati</taxon>
        <taxon>Cyanobacteriota</taxon>
        <taxon>Cyanophyceae</taxon>
        <taxon>Oscillatoriophycideae</taxon>
        <taxon>Oscillatoriales</taxon>
        <taxon>Oscillatoriaceae</taxon>
        <taxon>Planktothricoides</taxon>
    </lineage>
</organism>
<name>A0ABR8EAJ8_9CYAN</name>